<evidence type="ECO:0000256" key="2">
    <source>
        <dbReference type="ARBA" id="ARBA00022619"/>
    </source>
</evidence>
<dbReference type="SUPFAM" id="SSF142695">
    <property type="entry name" value="RibA-like"/>
    <property type="match status" value="1"/>
</dbReference>
<feature type="domain" description="GTP cyclohydrolase II" evidence="4">
    <location>
        <begin position="11"/>
        <end position="180"/>
    </location>
</feature>
<dbReference type="PANTHER" id="PTHR21327:SF18">
    <property type="entry name" value="3,4-DIHYDROXY-2-BUTANONE 4-PHOSPHATE SYNTHASE"/>
    <property type="match status" value="1"/>
</dbReference>
<accession>A0ABT3DLY7</accession>
<sequence>MISTVEIKNVVKGKLKTIYGDFYLYRFLISNDLEDGEISEHLALVKGEGLDKEPIICRLNSACITSEAFNCQRCDCKWQLDKAMDVISKNGKGIITYHPSHEGRGFGLGMKLLSYNLMETGIDSSTSYLNLGLGTDDKRDFRAAVRILNYFNIKQVKMLGNNKRKSNVLENAGIKIVDRFSLIYEGNNKEIKEYLFKKSSEPDQDLLREKFRIYEKLS</sequence>
<evidence type="ECO:0000256" key="3">
    <source>
        <dbReference type="ARBA" id="ARBA00022723"/>
    </source>
</evidence>
<dbReference type="EMBL" id="JAOYEY010000048">
    <property type="protein sequence ID" value="MCV9887881.1"/>
    <property type="molecule type" value="Genomic_DNA"/>
</dbReference>
<dbReference type="Proteomes" id="UP001526147">
    <property type="component" value="Unassembled WGS sequence"/>
</dbReference>
<dbReference type="PANTHER" id="PTHR21327">
    <property type="entry name" value="GTP CYCLOHYDROLASE II-RELATED"/>
    <property type="match status" value="1"/>
</dbReference>
<evidence type="ECO:0000259" key="4">
    <source>
        <dbReference type="Pfam" id="PF00925"/>
    </source>
</evidence>
<reference evidence="5 6" key="1">
    <citation type="submission" date="2022-10" db="EMBL/GenBank/DDBJ databases">
        <title>Draft genome assembly of moderately radiation resistant bacterium Metabacillus halosaccharovorans.</title>
        <authorList>
            <person name="Pal S."/>
            <person name="Gopinathan A."/>
        </authorList>
    </citation>
    <scope>NUCLEOTIDE SEQUENCE [LARGE SCALE GENOMIC DNA]</scope>
    <source>
        <strain evidence="5 6">VITHBRA001</strain>
    </source>
</reference>
<dbReference type="InterPro" id="IPR036144">
    <property type="entry name" value="RibA-like_sf"/>
</dbReference>
<proteinExistence type="predicted"/>
<protein>
    <recommendedName>
        <fullName evidence="4">GTP cyclohydrolase II domain-containing protein</fullName>
    </recommendedName>
</protein>
<dbReference type="Gene3D" id="3.40.50.10990">
    <property type="entry name" value="GTP cyclohydrolase II"/>
    <property type="match status" value="1"/>
</dbReference>
<evidence type="ECO:0000256" key="1">
    <source>
        <dbReference type="ARBA" id="ARBA00005104"/>
    </source>
</evidence>
<keyword evidence="6" id="KW-1185">Reference proteome</keyword>
<keyword evidence="3" id="KW-0479">Metal-binding</keyword>
<name>A0ABT3DLY7_9BACI</name>
<dbReference type="Pfam" id="PF00925">
    <property type="entry name" value="GTP_cyclohydro2"/>
    <property type="match status" value="1"/>
</dbReference>
<evidence type="ECO:0000313" key="6">
    <source>
        <dbReference type="Proteomes" id="UP001526147"/>
    </source>
</evidence>
<comment type="caution">
    <text evidence="5">The sequence shown here is derived from an EMBL/GenBank/DDBJ whole genome shotgun (WGS) entry which is preliminary data.</text>
</comment>
<dbReference type="RefSeq" id="WP_264144103.1">
    <property type="nucleotide sequence ID" value="NZ_JAOYEY010000048.1"/>
</dbReference>
<comment type="pathway">
    <text evidence="1">Cofactor biosynthesis; riboflavin biosynthesis.</text>
</comment>
<dbReference type="InterPro" id="IPR032677">
    <property type="entry name" value="GTP_cyclohydro_II"/>
</dbReference>
<gene>
    <name evidence="5" type="ORF">OIH86_19740</name>
</gene>
<evidence type="ECO:0000313" key="5">
    <source>
        <dbReference type="EMBL" id="MCV9887881.1"/>
    </source>
</evidence>
<keyword evidence="2" id="KW-0686">Riboflavin biosynthesis</keyword>
<organism evidence="5 6">
    <name type="scientific">Metabacillus halosaccharovorans</name>
    <dbReference type="NCBI Taxonomy" id="930124"/>
    <lineage>
        <taxon>Bacteria</taxon>
        <taxon>Bacillati</taxon>
        <taxon>Bacillota</taxon>
        <taxon>Bacilli</taxon>
        <taxon>Bacillales</taxon>
        <taxon>Bacillaceae</taxon>
        <taxon>Metabacillus</taxon>
    </lineage>
</organism>